<keyword evidence="2" id="KW-1185">Reference proteome</keyword>
<dbReference type="PIRSF" id="PIRSF028200">
    <property type="entry name" value="UCP028200"/>
    <property type="match status" value="1"/>
</dbReference>
<comment type="caution">
    <text evidence="1">The sequence shown here is derived from an EMBL/GenBank/DDBJ whole genome shotgun (WGS) entry which is preliminary data.</text>
</comment>
<reference evidence="1" key="1">
    <citation type="submission" date="2022-01" db="EMBL/GenBank/DDBJ databases">
        <title>Whole genome-based taxonomy of the Shewanellaceae.</title>
        <authorList>
            <person name="Martin-Rodriguez A.J."/>
        </authorList>
    </citation>
    <scope>NUCLEOTIDE SEQUENCE</scope>
    <source>
        <strain evidence="1">KCTC 23973</strain>
    </source>
</reference>
<dbReference type="InterPro" id="IPR016875">
    <property type="entry name" value="UCP028200"/>
</dbReference>
<dbReference type="EMBL" id="JAKILB010000001">
    <property type="protein sequence ID" value="MCL1137048.1"/>
    <property type="molecule type" value="Genomic_DNA"/>
</dbReference>
<sequence>MRKLAMVVLLIFGLVGCSTKVGYYFLDWAIEWKLEEYVTLDAKQQEQFDDTLKQFLHWHRSEELLRYENQLAKLSNALEQQSLTPEIWADHVAEAKSHWSRTFDYLLPSLLPIISSFSDKQVAQIIAQLRVEEKELNEKYLGKDQAELVEMADERINKRAKKWLGKLSAEQKSAIHNYNQTRGATLDMWLEYRHEWIRLFSQALKNRHNQKALSHSLTLLMTEPDKLRSQAYKKALDSNTEQFGELLILLNQQASAKQKRYFHNKMMALQEDLIELSEDS</sequence>
<keyword evidence="1" id="KW-0449">Lipoprotein</keyword>
<accession>A0A9X1Z8V8</accession>
<dbReference type="AlphaFoldDB" id="A0A9X1Z8V8"/>
<dbReference type="PROSITE" id="PS51257">
    <property type="entry name" value="PROKAR_LIPOPROTEIN"/>
    <property type="match status" value="1"/>
</dbReference>
<evidence type="ECO:0000313" key="1">
    <source>
        <dbReference type="EMBL" id="MCL1137048.1"/>
    </source>
</evidence>
<proteinExistence type="predicted"/>
<dbReference type="RefSeq" id="WP_248947980.1">
    <property type="nucleotide sequence ID" value="NZ_JAKILB010000001.1"/>
</dbReference>
<organism evidence="1 2">
    <name type="scientific">Shewanella pneumatophori</name>
    <dbReference type="NCBI Taxonomy" id="314092"/>
    <lineage>
        <taxon>Bacteria</taxon>
        <taxon>Pseudomonadati</taxon>
        <taxon>Pseudomonadota</taxon>
        <taxon>Gammaproteobacteria</taxon>
        <taxon>Alteromonadales</taxon>
        <taxon>Shewanellaceae</taxon>
        <taxon>Shewanella</taxon>
    </lineage>
</organism>
<name>A0A9X1Z8V8_9GAMM</name>
<protein>
    <submittedName>
        <fullName evidence="1">DUF6279 family lipoprotein</fullName>
    </submittedName>
</protein>
<gene>
    <name evidence="1" type="ORF">L2740_00455</name>
</gene>
<dbReference type="Pfam" id="PF19795">
    <property type="entry name" value="DUF6279"/>
    <property type="match status" value="1"/>
</dbReference>
<evidence type="ECO:0000313" key="2">
    <source>
        <dbReference type="Proteomes" id="UP001139293"/>
    </source>
</evidence>
<dbReference type="Proteomes" id="UP001139293">
    <property type="component" value="Unassembled WGS sequence"/>
</dbReference>